<name>A0A6C0F2F4_9ZZZZ</name>
<sequence length="322" mass="37815">MINIPKLKNDFNTIIRQRNELQDKRTTLEEKLSDIREHYNDLVKNNSKKIYLYCLDSLYFQYKILRVELEQFQKMISLIFNRMYGDYYKLYNIISSQCKDNCVDIKLPTDNIVIYKDLDPLTEYSLDDVTVTHNAIINMLQQLNELYDSKQSEIGRHNSNMRVGFSVTSFISTLSYENKLLGEHITLYSDYLSFYHSSQRKYFDMALYKINNFMREIEDEILTNHKKDAPVEEIIMEIESEPEPEPPKVELPKATEPEPPKVEPPKVEPPKATEPEPPSVVEPEQSNAIEREQPEDEIKREEVLNDDDFQVVGKGGKRGKKK</sequence>
<dbReference type="EMBL" id="MN739015">
    <property type="protein sequence ID" value="QHT35252.1"/>
    <property type="molecule type" value="Genomic_DNA"/>
</dbReference>
<feature type="compositionally biased region" description="Basic and acidic residues" evidence="2">
    <location>
        <begin position="245"/>
        <end position="274"/>
    </location>
</feature>
<evidence type="ECO:0000313" key="3">
    <source>
        <dbReference type="EMBL" id="QHT35252.1"/>
    </source>
</evidence>
<organism evidence="3">
    <name type="scientific">viral metagenome</name>
    <dbReference type="NCBI Taxonomy" id="1070528"/>
    <lineage>
        <taxon>unclassified sequences</taxon>
        <taxon>metagenomes</taxon>
        <taxon>organismal metagenomes</taxon>
    </lineage>
</organism>
<accession>A0A6C0F2F4</accession>
<proteinExistence type="predicted"/>
<dbReference type="AlphaFoldDB" id="A0A6C0F2F4"/>
<feature type="region of interest" description="Disordered" evidence="2">
    <location>
        <begin position="238"/>
        <end position="322"/>
    </location>
</feature>
<feature type="coiled-coil region" evidence="1">
    <location>
        <begin position="11"/>
        <end position="45"/>
    </location>
</feature>
<keyword evidence="1" id="KW-0175">Coiled coil</keyword>
<evidence type="ECO:0000256" key="2">
    <source>
        <dbReference type="SAM" id="MobiDB-lite"/>
    </source>
</evidence>
<protein>
    <submittedName>
        <fullName evidence="3">Uncharacterized protein</fullName>
    </submittedName>
</protein>
<feature type="compositionally biased region" description="Basic and acidic residues" evidence="2">
    <location>
        <begin position="289"/>
        <end position="303"/>
    </location>
</feature>
<evidence type="ECO:0000256" key="1">
    <source>
        <dbReference type="SAM" id="Coils"/>
    </source>
</evidence>
<reference evidence="3" key="1">
    <citation type="journal article" date="2020" name="Nature">
        <title>Giant virus diversity and host interactions through global metagenomics.</title>
        <authorList>
            <person name="Schulz F."/>
            <person name="Roux S."/>
            <person name="Paez-Espino D."/>
            <person name="Jungbluth S."/>
            <person name="Walsh D.A."/>
            <person name="Denef V.J."/>
            <person name="McMahon K.D."/>
            <person name="Konstantinidis K.T."/>
            <person name="Eloe-Fadrosh E.A."/>
            <person name="Kyrpides N.C."/>
            <person name="Woyke T."/>
        </authorList>
    </citation>
    <scope>NUCLEOTIDE SEQUENCE</scope>
    <source>
        <strain evidence="3">GVMAG-M-3300009180-1</strain>
    </source>
</reference>